<dbReference type="InterPro" id="IPR017441">
    <property type="entry name" value="Protein_kinase_ATP_BS"/>
</dbReference>
<accession>A0A2S2C632</accession>
<gene>
    <name evidence="6" type="ORF">CBI38_32945</name>
</gene>
<dbReference type="Gene3D" id="3.30.200.20">
    <property type="entry name" value="Phosphorylase Kinase, domain 1"/>
    <property type="match status" value="1"/>
</dbReference>
<dbReference type="Gene3D" id="1.10.10.10">
    <property type="entry name" value="Winged helix-like DNA-binding domain superfamily/Winged helix DNA-binding domain"/>
    <property type="match status" value="1"/>
</dbReference>
<evidence type="ECO:0000313" key="6">
    <source>
        <dbReference type="EMBL" id="AWK76273.1"/>
    </source>
</evidence>
<geneLocation type="plasmid" evidence="7">
    <name>prb98</name>
</geneLocation>
<dbReference type="SUPFAM" id="SSF48452">
    <property type="entry name" value="TPR-like"/>
    <property type="match status" value="1"/>
</dbReference>
<keyword evidence="7" id="KW-1185">Reference proteome</keyword>
<keyword evidence="1 3" id="KW-0547">Nucleotide-binding</keyword>
<dbReference type="PANTHER" id="PTHR47691:SF3">
    <property type="entry name" value="HTH-TYPE TRANSCRIPTIONAL REGULATOR RV0890C-RELATED"/>
    <property type="match status" value="1"/>
</dbReference>
<dbReference type="SMART" id="SM00421">
    <property type="entry name" value="HTH_LUXR"/>
    <property type="match status" value="1"/>
</dbReference>
<dbReference type="Gene3D" id="3.40.50.300">
    <property type="entry name" value="P-loop containing nucleotide triphosphate hydrolases"/>
    <property type="match status" value="1"/>
</dbReference>
<dbReference type="SUPFAM" id="SSF56112">
    <property type="entry name" value="Protein kinase-like (PK-like)"/>
    <property type="match status" value="1"/>
</dbReference>
<evidence type="ECO:0000259" key="4">
    <source>
        <dbReference type="PROSITE" id="PS50011"/>
    </source>
</evidence>
<dbReference type="InterPro" id="IPR036388">
    <property type="entry name" value="WH-like_DNA-bd_sf"/>
</dbReference>
<proteinExistence type="predicted"/>
<dbReference type="InterPro" id="IPR016032">
    <property type="entry name" value="Sig_transdc_resp-reg_C-effctor"/>
</dbReference>
<dbReference type="CDD" id="cd14014">
    <property type="entry name" value="STKc_PknB_like"/>
    <property type="match status" value="1"/>
</dbReference>
<dbReference type="KEGG" id="roz:CBI38_32945"/>
<dbReference type="PROSITE" id="PS00108">
    <property type="entry name" value="PROTEIN_KINASE_ST"/>
    <property type="match status" value="1"/>
</dbReference>
<keyword evidence="2 3" id="KW-0067">ATP-binding</keyword>
<dbReference type="SUPFAM" id="SSF52540">
    <property type="entry name" value="P-loop containing nucleoside triphosphate hydrolases"/>
    <property type="match status" value="1"/>
</dbReference>
<dbReference type="InterPro" id="IPR058852">
    <property type="entry name" value="HTH_77"/>
</dbReference>
<dbReference type="InterPro" id="IPR027417">
    <property type="entry name" value="P-loop_NTPase"/>
</dbReference>
<feature type="binding site" evidence="3">
    <location>
        <position position="53"/>
    </location>
    <ligand>
        <name>ATP</name>
        <dbReference type="ChEBI" id="CHEBI:30616"/>
    </ligand>
</feature>
<dbReference type="PRINTS" id="PR00364">
    <property type="entry name" value="DISEASERSIST"/>
</dbReference>
<dbReference type="PROSITE" id="PS00107">
    <property type="entry name" value="PROTEIN_KINASE_ATP"/>
    <property type="match status" value="1"/>
</dbReference>
<dbReference type="OrthoDB" id="9812579at2"/>
<dbReference type="InterPro" id="IPR000792">
    <property type="entry name" value="Tscrpt_reg_LuxR_C"/>
</dbReference>
<reference evidence="6 7" key="1">
    <citation type="submission" date="2017-05" db="EMBL/GenBank/DDBJ databases">
        <title>Isolation of Rhodococcus sp. S2-17 biodegrading of BP-3.</title>
        <authorList>
            <person name="Lee Y."/>
            <person name="Kim K.H."/>
            <person name="Chun B.H."/>
            <person name="Jung H.S."/>
            <person name="Jeon C.O."/>
        </authorList>
    </citation>
    <scope>NUCLEOTIDE SEQUENCE [LARGE SCALE GENOMIC DNA]</scope>
    <source>
        <strain evidence="6 7">S2-17</strain>
        <plasmid evidence="7">prb98</plasmid>
    </source>
</reference>
<organism evidence="6 7">
    <name type="scientific">Rhodococcus oxybenzonivorans</name>
    <dbReference type="NCBI Taxonomy" id="1990687"/>
    <lineage>
        <taxon>Bacteria</taxon>
        <taxon>Bacillati</taxon>
        <taxon>Actinomycetota</taxon>
        <taxon>Actinomycetes</taxon>
        <taxon>Mycobacteriales</taxon>
        <taxon>Nocardiaceae</taxon>
        <taxon>Rhodococcus</taxon>
    </lineage>
</organism>
<name>A0A2S2C632_9NOCA</name>
<dbReference type="AlphaFoldDB" id="A0A2S2C632"/>
<dbReference type="Pfam" id="PF13401">
    <property type="entry name" value="AAA_22"/>
    <property type="match status" value="1"/>
</dbReference>
<protein>
    <submittedName>
        <fullName evidence="6">Uncharacterized protein</fullName>
    </submittedName>
</protein>
<feature type="domain" description="Protein kinase" evidence="4">
    <location>
        <begin position="24"/>
        <end position="281"/>
    </location>
</feature>
<dbReference type="InterPro" id="IPR011009">
    <property type="entry name" value="Kinase-like_dom_sf"/>
</dbReference>
<dbReference type="Gene3D" id="1.10.510.10">
    <property type="entry name" value="Transferase(Phosphotransferase) domain 1"/>
    <property type="match status" value="1"/>
</dbReference>
<dbReference type="InterPro" id="IPR000719">
    <property type="entry name" value="Prot_kinase_dom"/>
</dbReference>
<dbReference type="Gene3D" id="1.25.40.10">
    <property type="entry name" value="Tetratricopeptide repeat domain"/>
    <property type="match status" value="1"/>
</dbReference>
<dbReference type="SMART" id="SM00220">
    <property type="entry name" value="S_TKc"/>
    <property type="match status" value="1"/>
</dbReference>
<feature type="domain" description="HTH luxR-type" evidence="5">
    <location>
        <begin position="1017"/>
        <end position="1082"/>
    </location>
</feature>
<dbReference type="Pfam" id="PF25872">
    <property type="entry name" value="HTH_77"/>
    <property type="match status" value="1"/>
</dbReference>
<evidence type="ECO:0000259" key="5">
    <source>
        <dbReference type="PROSITE" id="PS50043"/>
    </source>
</evidence>
<dbReference type="InterPro" id="IPR049945">
    <property type="entry name" value="AAA_22"/>
</dbReference>
<keyword evidence="6" id="KW-0614">Plasmid</keyword>
<dbReference type="CDD" id="cd06170">
    <property type="entry name" value="LuxR_C_like"/>
    <property type="match status" value="1"/>
</dbReference>
<evidence type="ECO:0000313" key="7">
    <source>
        <dbReference type="Proteomes" id="UP000245711"/>
    </source>
</evidence>
<dbReference type="GO" id="GO:0016887">
    <property type="term" value="F:ATP hydrolysis activity"/>
    <property type="evidence" value="ECO:0007669"/>
    <property type="project" value="InterPro"/>
</dbReference>
<dbReference type="EMBL" id="CP021355">
    <property type="protein sequence ID" value="AWK76273.1"/>
    <property type="molecule type" value="Genomic_DNA"/>
</dbReference>
<dbReference type="GO" id="GO:0006355">
    <property type="term" value="P:regulation of DNA-templated transcription"/>
    <property type="evidence" value="ECO:0007669"/>
    <property type="project" value="InterPro"/>
</dbReference>
<sequence>MAEVKPPVTRPMPDIAAELASVGFVEAEEVGHGGFGVVYRCRQPTLDRTVAVKVLTTDRDSENLARFFREQHAMGRLSGHPNIVTIHQTGTLHSGQPYIVTPFYERDSLATRIRRSGPIDLSHALHIAVKLAGALEAAHRLDVLHRDVKPGNILLTDYGEPELSDFGIAHVAGGFGTGAGTIIASPAFTAPEVLRGKPATVASDVYSLGATLFFAITGHAAFERVSGEDVVAQFDRITEHPVPDLRKNGIPGDVAAAIEHAMAADPADRALTAAAFGDELREIERRGGGVVDEMALPRECGGEPAPRHEEVIRAPSAIKLVSDVTSFVGRRREMAETKRLLSSKRLVTLTGVGGVGKTRLATQVARELSGAFGDGVYLVELAHVSEPDLVPHEIAAALRIRDQSTRSIEDVLVAYLERKHLLLVLDNCEHLVEVCGRLVGGMLRAAPQLTILATSREPLGVLGEHCRIVPPLSFPSIADITSTPGRRGYGHEALDLFEERVREVQPAFQLDSASMPAAAELCRQLDGLPLAIELAVAHLRALSLDQIVGRLGDRFRLLTSGNRGGPGRHQTLRAMVDWSFELCSAQERLLWSRLSVFVGGFDLEAIEAVCVGEDLGADEIILVLTGLINKSIVIRDGTGAEVHYRMLETILAYGREHLVASGDEPVFRRRHRDYYLHLAELCNETWFGPDQVKWVNRLQRVQSNLWAALDSCLSPSAESAAGLRMVAMLCYYWNCGHEQEGRYWIDRMLCLNKRPTRERANALWVNGWIAMDQGDNVSARAYFDECIRLADQLDDQAARMWAQQFLGSAEQFRGNFSRAEELLAEPTAFHKKQGVVNSLTLVGVSQLAFVLTMLGKADRAIQLCNQCRAACEPVGEQWTLSWALWVSGLAHWTRSEHRKARADLTAALDMKYDLNDQLGMSACVELLAWIAAEEGRSRLACQLFGAARILWSSVGGSPLFGQEVLIDHSDRYVERIRKALGVKTFYEEYRRGEHLLVQEAIALASRQSETSTGSGSSVLEEVGLTRREAEVARLVARGLTNKEIADRLFIAQRTAEGHVERTLAKLGFKSRTQVAAWLSKEENGR</sequence>
<dbReference type="GO" id="GO:0005524">
    <property type="term" value="F:ATP binding"/>
    <property type="evidence" value="ECO:0007669"/>
    <property type="project" value="UniProtKB-UniRule"/>
</dbReference>
<dbReference type="Pfam" id="PF00069">
    <property type="entry name" value="Pkinase"/>
    <property type="match status" value="1"/>
</dbReference>
<dbReference type="Pfam" id="PF00196">
    <property type="entry name" value="GerE"/>
    <property type="match status" value="1"/>
</dbReference>
<dbReference type="GO" id="GO:0004672">
    <property type="term" value="F:protein kinase activity"/>
    <property type="evidence" value="ECO:0007669"/>
    <property type="project" value="InterPro"/>
</dbReference>
<dbReference type="SUPFAM" id="SSF46894">
    <property type="entry name" value="C-terminal effector domain of the bipartite response regulators"/>
    <property type="match status" value="1"/>
</dbReference>
<dbReference type="InterPro" id="IPR011990">
    <property type="entry name" value="TPR-like_helical_dom_sf"/>
</dbReference>
<evidence type="ECO:0000256" key="1">
    <source>
        <dbReference type="ARBA" id="ARBA00022741"/>
    </source>
</evidence>
<dbReference type="Proteomes" id="UP000245711">
    <property type="component" value="Plasmid pRB98"/>
</dbReference>
<dbReference type="PANTHER" id="PTHR47691">
    <property type="entry name" value="REGULATOR-RELATED"/>
    <property type="match status" value="1"/>
</dbReference>
<evidence type="ECO:0000256" key="2">
    <source>
        <dbReference type="ARBA" id="ARBA00022840"/>
    </source>
</evidence>
<dbReference type="InterPro" id="IPR008271">
    <property type="entry name" value="Ser/Thr_kinase_AS"/>
</dbReference>
<evidence type="ECO:0000256" key="3">
    <source>
        <dbReference type="PROSITE-ProRule" id="PRU10141"/>
    </source>
</evidence>
<dbReference type="RefSeq" id="WP_109335737.1">
    <property type="nucleotide sequence ID" value="NZ_CP021355.1"/>
</dbReference>
<dbReference type="PROSITE" id="PS50011">
    <property type="entry name" value="PROTEIN_KINASE_DOM"/>
    <property type="match status" value="1"/>
</dbReference>
<dbReference type="GO" id="GO:0003677">
    <property type="term" value="F:DNA binding"/>
    <property type="evidence" value="ECO:0007669"/>
    <property type="project" value="InterPro"/>
</dbReference>
<dbReference type="PRINTS" id="PR00038">
    <property type="entry name" value="HTHLUXR"/>
</dbReference>
<dbReference type="PROSITE" id="PS50043">
    <property type="entry name" value="HTH_LUXR_2"/>
    <property type="match status" value="1"/>
</dbReference>